<dbReference type="RefSeq" id="WP_302928903.1">
    <property type="nucleotide sequence ID" value="NZ_JAJEPW010000023.1"/>
</dbReference>
<dbReference type="GO" id="GO:0003700">
    <property type="term" value="F:DNA-binding transcription factor activity"/>
    <property type="evidence" value="ECO:0007669"/>
    <property type="project" value="TreeGrafter"/>
</dbReference>
<dbReference type="PANTHER" id="PTHR46797:SF1">
    <property type="entry name" value="METHYLPHOSPHONATE SYNTHASE"/>
    <property type="match status" value="1"/>
</dbReference>
<evidence type="ECO:0000259" key="2">
    <source>
        <dbReference type="PROSITE" id="PS50943"/>
    </source>
</evidence>
<feature type="domain" description="HTH cro/C1-type" evidence="2">
    <location>
        <begin position="12"/>
        <end position="66"/>
    </location>
</feature>
<dbReference type="Gene3D" id="1.10.260.40">
    <property type="entry name" value="lambda repressor-like DNA-binding domains"/>
    <property type="match status" value="1"/>
</dbReference>
<name>A0AAE3AFY6_9FIRM</name>
<organism evidence="3 4">
    <name type="scientific">Brotocaccenecus cirricatena</name>
    <dbReference type="NCBI Taxonomy" id="3064195"/>
    <lineage>
        <taxon>Bacteria</taxon>
        <taxon>Bacillati</taxon>
        <taxon>Bacillota</taxon>
        <taxon>Clostridia</taxon>
        <taxon>Eubacteriales</taxon>
        <taxon>Oscillospiraceae</taxon>
        <taxon>Brotocaccenecus</taxon>
    </lineage>
</organism>
<dbReference type="PANTHER" id="PTHR46797">
    <property type="entry name" value="HTH-TYPE TRANSCRIPTIONAL REGULATOR"/>
    <property type="match status" value="1"/>
</dbReference>
<gene>
    <name evidence="3" type="ORF">LKD37_08870</name>
</gene>
<dbReference type="SMART" id="SM00530">
    <property type="entry name" value="HTH_XRE"/>
    <property type="match status" value="1"/>
</dbReference>
<dbReference type="Proteomes" id="UP001199319">
    <property type="component" value="Unassembled WGS sequence"/>
</dbReference>
<dbReference type="SUPFAM" id="SSF47413">
    <property type="entry name" value="lambda repressor-like DNA-binding domains"/>
    <property type="match status" value="1"/>
</dbReference>
<evidence type="ECO:0000256" key="1">
    <source>
        <dbReference type="ARBA" id="ARBA00023125"/>
    </source>
</evidence>
<dbReference type="InterPro" id="IPR001387">
    <property type="entry name" value="Cro/C1-type_HTH"/>
</dbReference>
<dbReference type="GO" id="GO:0003677">
    <property type="term" value="F:DNA binding"/>
    <property type="evidence" value="ECO:0007669"/>
    <property type="project" value="UniProtKB-KW"/>
</dbReference>
<evidence type="ECO:0000313" key="3">
    <source>
        <dbReference type="EMBL" id="MCC2129625.1"/>
    </source>
</evidence>
<dbReference type="CDD" id="cd00093">
    <property type="entry name" value="HTH_XRE"/>
    <property type="match status" value="1"/>
</dbReference>
<comment type="caution">
    <text evidence="3">The sequence shown here is derived from an EMBL/GenBank/DDBJ whole genome shotgun (WGS) entry which is preliminary data.</text>
</comment>
<keyword evidence="1" id="KW-0238">DNA-binding</keyword>
<sequence length="243" mass="28066">MGSFSYHVGQRIKKYRKSRGYTIEQFSAMINKSKATVSKYENGTITIDVETLYDVARALDIDLKCFIDYQPPVFHAQSVLPKNFYFNQPRAYMYYYDGRVRQLVRSLLCFSPSASGEGIDVMMYVGVDNFREPDRCQHLFTGEMKPYDTITHMVLTNQINEAEKMYICMLNPMHNRTPAVGLLSGIGSTPFFAPIALKTLISKEPLEENDRLLTSIKLDKDDYHLLRYYNMLVVNRPASLFLQ</sequence>
<dbReference type="Pfam" id="PF01381">
    <property type="entry name" value="HTH_3"/>
    <property type="match status" value="1"/>
</dbReference>
<dbReference type="AlphaFoldDB" id="A0AAE3AFY6"/>
<dbReference type="InterPro" id="IPR050807">
    <property type="entry name" value="TransReg_Diox_bact_type"/>
</dbReference>
<proteinExistence type="predicted"/>
<dbReference type="EMBL" id="JAJEPW010000023">
    <property type="protein sequence ID" value="MCC2129625.1"/>
    <property type="molecule type" value="Genomic_DNA"/>
</dbReference>
<keyword evidence="4" id="KW-1185">Reference proteome</keyword>
<dbReference type="GO" id="GO:0005829">
    <property type="term" value="C:cytosol"/>
    <property type="evidence" value="ECO:0007669"/>
    <property type="project" value="TreeGrafter"/>
</dbReference>
<reference evidence="3" key="1">
    <citation type="submission" date="2021-10" db="EMBL/GenBank/DDBJ databases">
        <title>Anaerobic single-cell dispensing facilitates the cultivation of human gut bacteria.</title>
        <authorList>
            <person name="Afrizal A."/>
        </authorList>
    </citation>
    <scope>NUCLEOTIDE SEQUENCE</scope>
    <source>
        <strain evidence="3">CLA-AA-H272</strain>
    </source>
</reference>
<protein>
    <submittedName>
        <fullName evidence="3">Helix-turn-helix transcriptional regulator</fullName>
    </submittedName>
</protein>
<accession>A0AAE3AFY6</accession>
<dbReference type="InterPro" id="IPR010982">
    <property type="entry name" value="Lambda_DNA-bd_dom_sf"/>
</dbReference>
<evidence type="ECO:0000313" key="4">
    <source>
        <dbReference type="Proteomes" id="UP001199319"/>
    </source>
</evidence>
<dbReference type="PROSITE" id="PS50943">
    <property type="entry name" value="HTH_CROC1"/>
    <property type="match status" value="1"/>
</dbReference>